<dbReference type="KEGG" id="dsf:UWK_01121"/>
<dbReference type="OrthoDB" id="5432176at2"/>
<dbReference type="AlphaFoldDB" id="M1ND51"/>
<reference evidence="3" key="1">
    <citation type="journal article" date="2013" name="Stand. Genomic Sci.">
        <title>Complete genome sequence of Desulfocapsa sulfexigens, a marine deltaproteobacterium specialized in disproportionating inorganic sulfur compounds.</title>
        <authorList>
            <person name="Finster K.W."/>
            <person name="Kjeldsen K.U."/>
            <person name="Kube M."/>
            <person name="Reinhardt R."/>
            <person name="Mussmann M."/>
            <person name="Amann R."/>
            <person name="Schreiber L."/>
        </authorList>
    </citation>
    <scope>NUCLEOTIDE SEQUENCE [LARGE SCALE GENOMIC DNA]</scope>
    <source>
        <strain evidence="3">DSM 10523 / SB164P1</strain>
    </source>
</reference>
<protein>
    <recommendedName>
        <fullName evidence="4">PEGA domain-containing protein</fullName>
    </recommendedName>
</protein>
<organism evidence="2 3">
    <name type="scientific">Desulfocapsa sulfexigens (strain DSM 10523 / SB164P1)</name>
    <dbReference type="NCBI Taxonomy" id="1167006"/>
    <lineage>
        <taxon>Bacteria</taxon>
        <taxon>Pseudomonadati</taxon>
        <taxon>Thermodesulfobacteriota</taxon>
        <taxon>Desulfobulbia</taxon>
        <taxon>Desulfobulbales</taxon>
        <taxon>Desulfocapsaceae</taxon>
        <taxon>Desulfocapsa</taxon>
    </lineage>
</organism>
<proteinExistence type="predicted"/>
<feature type="chain" id="PRO_5004016476" description="PEGA domain-containing protein" evidence="1">
    <location>
        <begin position="26"/>
        <end position="129"/>
    </location>
</feature>
<dbReference type="RefSeq" id="WP_015403383.1">
    <property type="nucleotide sequence ID" value="NC_020304.1"/>
</dbReference>
<keyword evidence="3" id="KW-1185">Reference proteome</keyword>
<evidence type="ECO:0000256" key="1">
    <source>
        <dbReference type="SAM" id="SignalP"/>
    </source>
</evidence>
<evidence type="ECO:0000313" key="3">
    <source>
        <dbReference type="Proteomes" id="UP000011721"/>
    </source>
</evidence>
<name>M1ND51_DESSD</name>
<gene>
    <name evidence="2" type="ordered locus">UWK_01121</name>
</gene>
<sequence length="129" mass="14615">MCGEKKSIFRVCFLVSIITASVLLAGCSSQKTVHFKINSVPKGAHVLYQVIGEDIPCHGQWVYLGNTPVQGVRQFDEDQLVSAEKITLKIMHNGYHEQVKEWDGPGLWQEVEERDVIFWTPELIASEKE</sequence>
<dbReference type="Proteomes" id="UP000011721">
    <property type="component" value="Chromosome"/>
</dbReference>
<keyword evidence="1" id="KW-0732">Signal</keyword>
<dbReference type="STRING" id="1167006.UWK_01121"/>
<dbReference type="EMBL" id="CP003985">
    <property type="protein sequence ID" value="AGF77689.1"/>
    <property type="molecule type" value="Genomic_DNA"/>
</dbReference>
<evidence type="ECO:0008006" key="4">
    <source>
        <dbReference type="Google" id="ProtNLM"/>
    </source>
</evidence>
<dbReference type="PROSITE" id="PS51257">
    <property type="entry name" value="PROKAR_LIPOPROTEIN"/>
    <property type="match status" value="1"/>
</dbReference>
<feature type="signal peptide" evidence="1">
    <location>
        <begin position="1"/>
        <end position="25"/>
    </location>
</feature>
<evidence type="ECO:0000313" key="2">
    <source>
        <dbReference type="EMBL" id="AGF77689.1"/>
    </source>
</evidence>
<accession>M1ND51</accession>
<dbReference type="HOGENOM" id="CLU_1945300_0_0_7"/>